<sequence length="511" mass="59629">MTEQAGIYHVLRLAKRSKQEVSAFLAHATRLHTPMNVNADRIHENLHFIGVNNDDRKPKQVEFTPKKLQALVREQAKKVVDKRVQKLRSNAVYATEFIVSASPEALHAMTKEQQIQYLQDGVQLLMDKFGADNFISSHFHFDETTPHAHVFMACVTKNAKGNHTTNFKAFIDGPTELGKFQDEFYQKIGTKYGLHEHNKKDRATHTELKEFSGLVKKYKTEVQTKNLEELEAMVKDTYARNAIDERTRDFNPVELMCRDIMGKSVQEANGSELRAFIDTFNRKRLLNLRLIYEGKLKKRVDKLKASREKEEKEKHLDELNQQLIGPYYNHFQQNAEEYAEIVKSSLESHNFNPYSKIVEPTGQNNLVVLQQRLDLLQEELDKFYQDPKVGVRLKESVSKVLALPKTDNLIREFIEQPPKNQYGRYTSIREALVASPKTIMHYILKEFRAERVIKELVEGIKGLITNSRDEIREIRAEMREKRKAVFIEERVRIVQEYKNDSANIQRPRMRM</sequence>
<reference evidence="2" key="1">
    <citation type="journal article" date="2008" name="Plasmid">
        <title>Small multidrug resistance plasmids in Actinobacillus porcitonsillarum.</title>
        <authorList>
            <person name="Matter D."/>
            <person name="Rossano A."/>
            <person name="Sieber S."/>
            <person name="Perreten V."/>
        </authorList>
    </citation>
    <scope>NUCLEOTIDE SEQUENCE [LARGE SCALE GENOMIC DNA]</scope>
    <source>
        <plasmid evidence="2">pKMA202</plasmid>
    </source>
</reference>
<evidence type="ECO:0000313" key="2">
    <source>
        <dbReference type="EMBL" id="CAO03063.1"/>
    </source>
</evidence>
<proteinExistence type="predicted"/>
<protein>
    <recommendedName>
        <fullName evidence="3">Plasmid recombination enzyme</fullName>
    </recommendedName>
</protein>
<geneLocation type="plasmid" evidence="2">
    <name>pKMA202</name>
</geneLocation>
<keyword evidence="1" id="KW-0175">Coiled coil</keyword>
<accession>A6Q0J0</accession>
<gene>
    <name evidence="2" type="primary">mob</name>
</gene>
<name>A6Q0J0_9PAST</name>
<dbReference type="EMBL" id="AM748706">
    <property type="protein sequence ID" value="CAO03063.1"/>
    <property type="molecule type" value="Genomic_DNA"/>
</dbReference>
<evidence type="ECO:0008006" key="3">
    <source>
        <dbReference type="Google" id="ProtNLM"/>
    </source>
</evidence>
<evidence type="ECO:0000256" key="1">
    <source>
        <dbReference type="SAM" id="Coils"/>
    </source>
</evidence>
<feature type="coiled-coil region" evidence="1">
    <location>
        <begin position="293"/>
        <end position="322"/>
    </location>
</feature>
<dbReference type="Gene3D" id="3.30.930.30">
    <property type="match status" value="1"/>
</dbReference>
<dbReference type="CDD" id="cd17242">
    <property type="entry name" value="MobM_relaxase"/>
    <property type="match status" value="1"/>
</dbReference>
<dbReference type="Pfam" id="PF01076">
    <property type="entry name" value="Mob_Pre"/>
    <property type="match status" value="1"/>
</dbReference>
<organism evidence="2">
    <name type="scientific">Actinobacillus porcitonsillarum</name>
    <dbReference type="NCBI Taxonomy" id="189834"/>
    <lineage>
        <taxon>Bacteria</taxon>
        <taxon>Pseudomonadati</taxon>
        <taxon>Pseudomonadota</taxon>
        <taxon>Gammaproteobacteria</taxon>
        <taxon>Pasteurellales</taxon>
        <taxon>Pasteurellaceae</taxon>
        <taxon>Actinobacillus</taxon>
    </lineage>
</organism>
<keyword evidence="2" id="KW-0614">Plasmid</keyword>
<dbReference type="AlphaFoldDB" id="A6Q0J0"/>
<dbReference type="InterPro" id="IPR001668">
    <property type="entry name" value="Mob_Pre"/>
</dbReference>
<dbReference type="GO" id="GO:0006310">
    <property type="term" value="P:DNA recombination"/>
    <property type="evidence" value="ECO:0007669"/>
    <property type="project" value="InterPro"/>
</dbReference>
<dbReference type="RefSeq" id="WP_005825660.1">
    <property type="nucleotide sequence ID" value="NC_009624.1"/>
</dbReference>
<dbReference type="GO" id="GO:0003677">
    <property type="term" value="F:DNA binding"/>
    <property type="evidence" value="ECO:0007669"/>
    <property type="project" value="InterPro"/>
</dbReference>